<dbReference type="Proteomes" id="UP000663829">
    <property type="component" value="Unassembled WGS sequence"/>
</dbReference>
<reference evidence="4" key="1">
    <citation type="submission" date="2021-02" db="EMBL/GenBank/DDBJ databases">
        <authorList>
            <person name="Nowell W R."/>
        </authorList>
    </citation>
    <scope>NUCLEOTIDE SEQUENCE</scope>
</reference>
<dbReference type="AlphaFoldDB" id="A0A814L726"/>
<dbReference type="PANTHER" id="PTHR22595">
    <property type="entry name" value="CHITINASE-RELATED"/>
    <property type="match status" value="1"/>
</dbReference>
<evidence type="ECO:0000313" key="8">
    <source>
        <dbReference type="Proteomes" id="UP000663829"/>
    </source>
</evidence>
<organism evidence="4 8">
    <name type="scientific">Didymodactylos carnosus</name>
    <dbReference type="NCBI Taxonomy" id="1234261"/>
    <lineage>
        <taxon>Eukaryota</taxon>
        <taxon>Metazoa</taxon>
        <taxon>Spiralia</taxon>
        <taxon>Gnathifera</taxon>
        <taxon>Rotifera</taxon>
        <taxon>Eurotatoria</taxon>
        <taxon>Bdelloidea</taxon>
        <taxon>Philodinida</taxon>
        <taxon>Philodinidae</taxon>
        <taxon>Didymodactylos</taxon>
    </lineage>
</organism>
<dbReference type="Pfam" id="PF00182">
    <property type="entry name" value="Glyco_hydro_19"/>
    <property type="match status" value="1"/>
</dbReference>
<dbReference type="EMBL" id="CAJOBC010004463">
    <property type="protein sequence ID" value="CAF3828713.1"/>
    <property type="molecule type" value="Genomic_DNA"/>
</dbReference>
<dbReference type="GO" id="GO:0006032">
    <property type="term" value="P:chitin catabolic process"/>
    <property type="evidence" value="ECO:0007669"/>
    <property type="project" value="InterPro"/>
</dbReference>
<protein>
    <recommendedName>
        <fullName evidence="3">Glycoside hydrolase family 19 catalytic domain-containing protein</fullName>
    </recommendedName>
</protein>
<dbReference type="Proteomes" id="UP000682733">
    <property type="component" value="Unassembled WGS sequence"/>
</dbReference>
<dbReference type="GO" id="GO:0006952">
    <property type="term" value="P:defense response"/>
    <property type="evidence" value="ECO:0007669"/>
    <property type="project" value="UniProtKB-KW"/>
</dbReference>
<sequence length="166" mass="18235">MWGNSLILTPAIAVGTACKKRHVSHESDGLKTYIEYCGQSGACANNYQGSWCAIQARPGKHYYGRGWFQLSWPCNYHAAGQALGADLLGNPDLVAQSDRLACATALWFWNANGMAGPAQQGNFAATTRIINGALECGQSYQQNRINHYQKVRRCFGLGEETNNLWC</sequence>
<evidence type="ECO:0000256" key="2">
    <source>
        <dbReference type="ARBA" id="ARBA00023157"/>
    </source>
</evidence>
<dbReference type="Gene3D" id="1.10.530.10">
    <property type="match status" value="1"/>
</dbReference>
<proteinExistence type="predicted"/>
<dbReference type="SUPFAM" id="SSF53955">
    <property type="entry name" value="Lysozyme-like"/>
    <property type="match status" value="1"/>
</dbReference>
<dbReference type="Proteomes" id="UP000681722">
    <property type="component" value="Unassembled WGS sequence"/>
</dbReference>
<evidence type="ECO:0000256" key="1">
    <source>
        <dbReference type="ARBA" id="ARBA00022821"/>
    </source>
</evidence>
<dbReference type="Proteomes" id="UP000677228">
    <property type="component" value="Unassembled WGS sequence"/>
</dbReference>
<evidence type="ECO:0000313" key="6">
    <source>
        <dbReference type="EMBL" id="CAF3828713.1"/>
    </source>
</evidence>
<dbReference type="EMBL" id="CAJNOQ010004463">
    <property type="protein sequence ID" value="CAF1060314.1"/>
    <property type="molecule type" value="Genomic_DNA"/>
</dbReference>
<dbReference type="GO" id="GO:0016998">
    <property type="term" value="P:cell wall macromolecule catabolic process"/>
    <property type="evidence" value="ECO:0007669"/>
    <property type="project" value="InterPro"/>
</dbReference>
<dbReference type="InterPro" id="IPR000726">
    <property type="entry name" value="Glyco_hydro_19_cat"/>
</dbReference>
<dbReference type="InterPro" id="IPR023346">
    <property type="entry name" value="Lysozyme-like_dom_sf"/>
</dbReference>
<keyword evidence="2" id="KW-1015">Disulfide bond</keyword>
<evidence type="ECO:0000313" key="4">
    <source>
        <dbReference type="EMBL" id="CAF1060314.1"/>
    </source>
</evidence>
<keyword evidence="1" id="KW-0611">Plant defense</keyword>
<feature type="domain" description="Glycoside hydrolase family 19 catalytic" evidence="3">
    <location>
        <begin position="35"/>
        <end position="164"/>
    </location>
</feature>
<accession>A0A814L726</accession>
<gene>
    <name evidence="4" type="ORF">GPM918_LOCUS16742</name>
    <name evidence="5" type="ORF">OVA965_LOCUS24267</name>
    <name evidence="6" type="ORF">SRO942_LOCUS16741</name>
    <name evidence="7" type="ORF">TMI583_LOCUS24985</name>
</gene>
<name>A0A814L726_9BILA</name>
<comment type="caution">
    <text evidence="4">The sequence shown here is derived from an EMBL/GenBank/DDBJ whole genome shotgun (WGS) entry which is preliminary data.</text>
</comment>
<evidence type="ECO:0000313" key="7">
    <source>
        <dbReference type="EMBL" id="CAF4016314.1"/>
    </source>
</evidence>
<dbReference type="OrthoDB" id="5985073at2759"/>
<keyword evidence="8" id="KW-1185">Reference proteome</keyword>
<dbReference type="GO" id="GO:0004568">
    <property type="term" value="F:chitinase activity"/>
    <property type="evidence" value="ECO:0007669"/>
    <property type="project" value="InterPro"/>
</dbReference>
<dbReference type="PANTHER" id="PTHR22595:SF79">
    <property type="entry name" value="CHITINASE 12"/>
    <property type="match status" value="1"/>
</dbReference>
<evidence type="ECO:0000259" key="3">
    <source>
        <dbReference type="Pfam" id="PF00182"/>
    </source>
</evidence>
<dbReference type="EMBL" id="CAJOBA010036079">
    <property type="protein sequence ID" value="CAF4016314.1"/>
    <property type="molecule type" value="Genomic_DNA"/>
</dbReference>
<dbReference type="EMBL" id="CAJNOK010014549">
    <property type="protein sequence ID" value="CAF1207120.1"/>
    <property type="molecule type" value="Genomic_DNA"/>
</dbReference>
<evidence type="ECO:0000313" key="5">
    <source>
        <dbReference type="EMBL" id="CAF1207120.1"/>
    </source>
</evidence>
<dbReference type="CDD" id="cd00325">
    <property type="entry name" value="chitinase_GH19"/>
    <property type="match status" value="1"/>
</dbReference>